<reference evidence="1" key="2">
    <citation type="journal article" name="Front. Microbiol.">
        <title>Degradative Capacity of Two Strains of Rhodonia placenta: From Phenotype to Genotype.</title>
        <authorList>
            <person name="Kolle M."/>
            <person name="Horta M.A.C."/>
            <person name="Nowrousian M."/>
            <person name="Ohm R.A."/>
            <person name="Benz J.P."/>
            <person name="Pilgard A."/>
        </authorList>
    </citation>
    <scope>NUCLEOTIDE SEQUENCE</scope>
    <source>
        <strain evidence="1">FPRL280</strain>
    </source>
</reference>
<protein>
    <submittedName>
        <fullName evidence="1">Uncharacterized protein</fullName>
    </submittedName>
</protein>
<reference evidence="1" key="1">
    <citation type="submission" date="2020-11" db="EMBL/GenBank/DDBJ databases">
        <authorList>
            <person name="Koelle M."/>
            <person name="Horta M.A.C."/>
            <person name="Nowrousian M."/>
            <person name="Ohm R.A."/>
            <person name="Benz P."/>
            <person name="Pilgard A."/>
        </authorList>
    </citation>
    <scope>NUCLEOTIDE SEQUENCE</scope>
    <source>
        <strain evidence="1">FPRL280</strain>
    </source>
</reference>
<evidence type="ECO:0000313" key="2">
    <source>
        <dbReference type="Proteomes" id="UP000639403"/>
    </source>
</evidence>
<organism evidence="1 2">
    <name type="scientific">Rhodonia placenta</name>
    <dbReference type="NCBI Taxonomy" id="104341"/>
    <lineage>
        <taxon>Eukaryota</taxon>
        <taxon>Fungi</taxon>
        <taxon>Dikarya</taxon>
        <taxon>Basidiomycota</taxon>
        <taxon>Agaricomycotina</taxon>
        <taxon>Agaricomycetes</taxon>
        <taxon>Polyporales</taxon>
        <taxon>Adustoporiaceae</taxon>
        <taxon>Rhodonia</taxon>
    </lineage>
</organism>
<name>A0A8H7NR56_9APHY</name>
<comment type="caution">
    <text evidence="1">The sequence shown here is derived from an EMBL/GenBank/DDBJ whole genome shotgun (WGS) entry which is preliminary data.</text>
</comment>
<dbReference type="Proteomes" id="UP000639403">
    <property type="component" value="Unassembled WGS sequence"/>
</dbReference>
<gene>
    <name evidence="1" type="ORF">IEO21_11116</name>
</gene>
<evidence type="ECO:0000313" key="1">
    <source>
        <dbReference type="EMBL" id="KAF9795054.1"/>
    </source>
</evidence>
<accession>A0A8H7NR56</accession>
<proteinExistence type="predicted"/>
<dbReference type="AlphaFoldDB" id="A0A8H7NR56"/>
<sequence>MCTACRDHHWLTLRNARRHESSSRHQQALQYCMQAPDPEATTSPIPHVVGPLYDLLQDITHDSFIDLGHSDQQDNMVLDWEAISSQISGDLAPTTAHCA</sequence>
<dbReference type="EMBL" id="JADOXO010001556">
    <property type="protein sequence ID" value="KAF9795054.1"/>
    <property type="molecule type" value="Genomic_DNA"/>
</dbReference>